<protein>
    <submittedName>
        <fullName evidence="6">CheY-like superfamily</fullName>
    </submittedName>
</protein>
<evidence type="ECO:0000259" key="5">
    <source>
        <dbReference type="PROSITE" id="PS50110"/>
    </source>
</evidence>
<dbReference type="CDD" id="cd17546">
    <property type="entry name" value="REC_hyHK_CKI1_RcsC-like"/>
    <property type="match status" value="1"/>
</dbReference>
<dbReference type="Proteomes" id="UP000278143">
    <property type="component" value="Unassembled WGS sequence"/>
</dbReference>
<dbReference type="InterPro" id="IPR011006">
    <property type="entry name" value="CheY-like_superfamily"/>
</dbReference>
<dbReference type="GO" id="GO:0000160">
    <property type="term" value="P:phosphorelay signal transduction system"/>
    <property type="evidence" value="ECO:0007669"/>
    <property type="project" value="UniProtKB-KW"/>
</dbReference>
<reference evidence="7" key="1">
    <citation type="journal article" date="2018" name="Nat. Microbiol.">
        <title>Leveraging single-cell genomics to expand the fungal tree of life.</title>
        <authorList>
            <person name="Ahrendt S.R."/>
            <person name="Quandt C.A."/>
            <person name="Ciobanu D."/>
            <person name="Clum A."/>
            <person name="Salamov A."/>
            <person name="Andreopoulos B."/>
            <person name="Cheng J.F."/>
            <person name="Woyke T."/>
            <person name="Pelin A."/>
            <person name="Henrissat B."/>
            <person name="Reynolds N.K."/>
            <person name="Benny G.L."/>
            <person name="Smith M.E."/>
            <person name="James T.Y."/>
            <person name="Grigoriev I.V."/>
        </authorList>
    </citation>
    <scope>NUCLEOTIDE SEQUENCE [LARGE SCALE GENOMIC DNA]</scope>
    <source>
        <strain evidence="7">Benny S71-1</strain>
    </source>
</reference>
<dbReference type="Pfam" id="PF00072">
    <property type="entry name" value="Response_reg"/>
    <property type="match status" value="1"/>
</dbReference>
<dbReference type="SMART" id="SM00448">
    <property type="entry name" value="REC"/>
    <property type="match status" value="1"/>
</dbReference>
<feature type="modified residue" description="4-aspartylphosphate" evidence="3">
    <location>
        <position position="272"/>
    </location>
</feature>
<dbReference type="PANTHER" id="PTHR45339:SF1">
    <property type="entry name" value="HYBRID SIGNAL TRANSDUCTION HISTIDINE KINASE J"/>
    <property type="match status" value="1"/>
</dbReference>
<keyword evidence="1 3" id="KW-0597">Phosphoprotein</keyword>
<evidence type="ECO:0000256" key="4">
    <source>
        <dbReference type="SAM" id="MobiDB-lite"/>
    </source>
</evidence>
<dbReference type="InterPro" id="IPR001789">
    <property type="entry name" value="Sig_transdc_resp-reg_receiver"/>
</dbReference>
<evidence type="ECO:0000313" key="6">
    <source>
        <dbReference type="EMBL" id="RKP25977.1"/>
    </source>
</evidence>
<feature type="region of interest" description="Disordered" evidence="4">
    <location>
        <begin position="75"/>
        <end position="196"/>
    </location>
</feature>
<dbReference type="SUPFAM" id="SSF52172">
    <property type="entry name" value="CheY-like"/>
    <property type="match status" value="1"/>
</dbReference>
<dbReference type="EMBL" id="KZ989553">
    <property type="protein sequence ID" value="RKP25977.1"/>
    <property type="molecule type" value="Genomic_DNA"/>
</dbReference>
<name>A0A4P9Z0J1_9FUNG</name>
<gene>
    <name evidence="6" type="ORF">SYNPS1DRAFT_28308</name>
</gene>
<organism evidence="6 7">
    <name type="scientific">Syncephalis pseudoplumigaleata</name>
    <dbReference type="NCBI Taxonomy" id="1712513"/>
    <lineage>
        <taxon>Eukaryota</taxon>
        <taxon>Fungi</taxon>
        <taxon>Fungi incertae sedis</taxon>
        <taxon>Zoopagomycota</taxon>
        <taxon>Zoopagomycotina</taxon>
        <taxon>Zoopagomycetes</taxon>
        <taxon>Zoopagales</taxon>
        <taxon>Piptocephalidaceae</taxon>
        <taxon>Syncephalis</taxon>
    </lineage>
</organism>
<dbReference type="PANTHER" id="PTHR45339">
    <property type="entry name" value="HYBRID SIGNAL TRANSDUCTION HISTIDINE KINASE J"/>
    <property type="match status" value="1"/>
</dbReference>
<feature type="domain" description="Response regulatory" evidence="5">
    <location>
        <begin position="222"/>
        <end position="336"/>
    </location>
</feature>
<feature type="compositionally biased region" description="Basic residues" evidence="4">
    <location>
        <begin position="101"/>
        <end position="110"/>
    </location>
</feature>
<evidence type="ECO:0000256" key="2">
    <source>
        <dbReference type="ARBA" id="ARBA00023012"/>
    </source>
</evidence>
<dbReference type="AlphaFoldDB" id="A0A4P9Z0J1"/>
<sequence length="351" mass="37375">MASASAVTLPASIGSTGVSDEPMGEGLSIEAMTAAPAEEDAADFGTFVYKNLEALGKANEDVIRKLKSEQLAEAATTTMTTTTPTTPSSDGLPTDVSLHRTGSRSHRRSRNISISELPTPLVSSPLARGPSIKSTSNSGDMHLTLPTPTVDALRGGPPRSRVSLPARVQPLRIRTEHTSTESSPSQPVPPMPTTASTAASTTTAAMARSTTTTARGPHGPWDVLIADDNPVACKILETVLRKLNCRCVVVRNGAEAIRCAMGKVVFDIIFMDVVMPIVDGEAAARMIKSTNNANRHTPIVAVTAYEHPIHLARVFDEVLVKPVDKATLQHRLRYFCQLRRNVAAEVASARV</sequence>
<evidence type="ECO:0000256" key="1">
    <source>
        <dbReference type="ARBA" id="ARBA00022553"/>
    </source>
</evidence>
<evidence type="ECO:0000256" key="3">
    <source>
        <dbReference type="PROSITE-ProRule" id="PRU00169"/>
    </source>
</evidence>
<keyword evidence="2" id="KW-0902">Two-component regulatory system</keyword>
<accession>A0A4P9Z0J1</accession>
<keyword evidence="7" id="KW-1185">Reference proteome</keyword>
<feature type="region of interest" description="Disordered" evidence="4">
    <location>
        <begin position="1"/>
        <end position="25"/>
    </location>
</feature>
<feature type="compositionally biased region" description="Low complexity" evidence="4">
    <location>
        <begin position="76"/>
        <end position="87"/>
    </location>
</feature>
<dbReference type="PROSITE" id="PS50110">
    <property type="entry name" value="RESPONSE_REGULATORY"/>
    <property type="match status" value="1"/>
</dbReference>
<evidence type="ECO:0000313" key="7">
    <source>
        <dbReference type="Proteomes" id="UP000278143"/>
    </source>
</evidence>
<proteinExistence type="predicted"/>
<dbReference type="OrthoDB" id="162894at2759"/>
<dbReference type="Gene3D" id="3.40.50.2300">
    <property type="match status" value="1"/>
</dbReference>